<keyword evidence="2 8" id="KW-0813">Transport</keyword>
<dbReference type="SUPFAM" id="SSF161070">
    <property type="entry name" value="SNF-like"/>
    <property type="match status" value="1"/>
</dbReference>
<sequence>MDKEKKQSGNGYEVIAVDTVTVTSAENERGNWGRQLDYILSCVGYAVGLGNIWRFPYLCYEHGGGVFLIPYIIMLILAGMPLFFLETAFGQYASQGPVTIWRACPLFAGIGWAMVIISAMVVIYYNTIMAWTAFFLFKSLTLELPWSNCDNIWNSDNCGYTSTPNGSMVNGTWLNQSMVETMNMSLAKVKRLTPAEEYWNEVVLDKSSGIEDLGPVRWQMALCLLLAWAVVFLCICRGVKSS</sequence>
<evidence type="ECO:0000256" key="4">
    <source>
        <dbReference type="ARBA" id="ARBA00022989"/>
    </source>
</evidence>
<protein>
    <recommendedName>
        <fullName evidence="8">Transporter</fullName>
    </recommendedName>
</protein>
<evidence type="ECO:0000256" key="7">
    <source>
        <dbReference type="PIRSR" id="PIRSR600175-2"/>
    </source>
</evidence>
<organism evidence="10">
    <name type="scientific">Odontaster validus</name>
    <name type="common">Starfish</name>
    <dbReference type="NCBI Taxonomy" id="315491"/>
    <lineage>
        <taxon>Eukaryota</taxon>
        <taxon>Metazoa</taxon>
        <taxon>Echinodermata</taxon>
        <taxon>Eleutherozoa</taxon>
        <taxon>Asterozoa</taxon>
        <taxon>Asteroidea</taxon>
        <taxon>Valvatacea</taxon>
        <taxon>Valvatida</taxon>
        <taxon>Odontasteridae</taxon>
        <taxon>Odontaster</taxon>
    </lineage>
</organism>
<evidence type="ECO:0000256" key="3">
    <source>
        <dbReference type="ARBA" id="ARBA00022692"/>
    </source>
</evidence>
<dbReference type="PROSITE" id="PS00754">
    <property type="entry name" value="NA_NEUROTRAN_SYMP_2"/>
    <property type="match status" value="1"/>
</dbReference>
<evidence type="ECO:0000256" key="2">
    <source>
        <dbReference type="ARBA" id="ARBA00022448"/>
    </source>
</evidence>
<feature type="disulfide bond" evidence="7">
    <location>
        <begin position="149"/>
        <end position="158"/>
    </location>
</feature>
<comment type="similarity">
    <text evidence="8">Belongs to the sodium:neurotransmitter symporter (SNF) (TC 2.A.22) family.</text>
</comment>
<dbReference type="GO" id="GO:0005886">
    <property type="term" value="C:plasma membrane"/>
    <property type="evidence" value="ECO:0007669"/>
    <property type="project" value="TreeGrafter"/>
</dbReference>
<evidence type="ECO:0000256" key="9">
    <source>
        <dbReference type="SAM" id="Phobius"/>
    </source>
</evidence>
<feature type="transmembrane region" description="Helical" evidence="9">
    <location>
        <begin position="218"/>
        <end position="239"/>
    </location>
</feature>
<feature type="binding site" evidence="6">
    <location>
        <position position="47"/>
    </location>
    <ligand>
        <name>Na(+)</name>
        <dbReference type="ChEBI" id="CHEBI:29101"/>
        <label>1</label>
    </ligand>
</feature>
<feature type="binding site" evidence="6">
    <location>
        <position position="46"/>
    </location>
    <ligand>
        <name>Na(+)</name>
        <dbReference type="ChEBI" id="CHEBI:29101"/>
        <label>1</label>
    </ligand>
</feature>
<keyword evidence="8" id="KW-0769">Symport</keyword>
<keyword evidence="6" id="KW-0915">Sodium</keyword>
<accession>T1T074</accession>
<dbReference type="PANTHER" id="PTHR11616">
    <property type="entry name" value="SODIUM/CHLORIDE DEPENDENT TRANSPORTER"/>
    <property type="match status" value="1"/>
</dbReference>
<feature type="transmembrane region" description="Helical" evidence="9">
    <location>
        <begin position="106"/>
        <end position="137"/>
    </location>
</feature>
<evidence type="ECO:0000256" key="1">
    <source>
        <dbReference type="ARBA" id="ARBA00004141"/>
    </source>
</evidence>
<reference evidence="10" key="1">
    <citation type="journal article" date="2013" name="Polar Biol.">
        <title>Expression of amino acid transporter genes in developmental stages and adult tissues of Antarctic echinoderms.</title>
        <authorList>
            <person name="Applebaum S.L."/>
            <person name="Ginsburg D.W."/>
            <person name="Capron C.S."/>
            <person name="Manahan D.T."/>
        </authorList>
    </citation>
    <scope>NUCLEOTIDE SEQUENCE</scope>
</reference>
<dbReference type="InterPro" id="IPR037272">
    <property type="entry name" value="SNS_sf"/>
</dbReference>
<proteinExistence type="evidence at transcript level"/>
<dbReference type="PANTHER" id="PTHR11616:SF265">
    <property type="entry name" value="TRANSPORTER"/>
    <property type="match status" value="1"/>
</dbReference>
<feature type="transmembrane region" description="Helical" evidence="9">
    <location>
        <begin position="65"/>
        <end position="85"/>
    </location>
</feature>
<name>T1T074_ODOVA</name>
<dbReference type="GO" id="GO:0015293">
    <property type="term" value="F:symporter activity"/>
    <property type="evidence" value="ECO:0007669"/>
    <property type="project" value="UniProtKB-KW"/>
</dbReference>
<gene>
    <name evidence="10" type="primary">ATc</name>
</gene>
<dbReference type="EMBL" id="KC155342">
    <property type="protein sequence ID" value="AGT57422.1"/>
    <property type="molecule type" value="mRNA"/>
</dbReference>
<keyword evidence="6" id="KW-0479">Metal-binding</keyword>
<feature type="binding site" evidence="6">
    <location>
        <position position="51"/>
    </location>
    <ligand>
        <name>Na(+)</name>
        <dbReference type="ChEBI" id="CHEBI:29101"/>
        <label>1</label>
    </ligand>
</feature>
<evidence type="ECO:0000256" key="5">
    <source>
        <dbReference type="ARBA" id="ARBA00023136"/>
    </source>
</evidence>
<feature type="non-terminal residue" evidence="10">
    <location>
        <position position="242"/>
    </location>
</feature>
<keyword evidence="5 9" id="KW-0472">Membrane</keyword>
<feature type="transmembrane region" description="Helical" evidence="9">
    <location>
        <begin position="36"/>
        <end position="53"/>
    </location>
</feature>
<dbReference type="GO" id="GO:0046872">
    <property type="term" value="F:metal ion binding"/>
    <property type="evidence" value="ECO:0007669"/>
    <property type="project" value="UniProtKB-KW"/>
</dbReference>
<keyword evidence="3 8" id="KW-0812">Transmembrane</keyword>
<evidence type="ECO:0000256" key="8">
    <source>
        <dbReference type="RuleBase" id="RU003732"/>
    </source>
</evidence>
<dbReference type="Pfam" id="PF00209">
    <property type="entry name" value="SNF"/>
    <property type="match status" value="1"/>
</dbReference>
<dbReference type="PROSITE" id="PS00610">
    <property type="entry name" value="NA_NEUROTRAN_SYMP_1"/>
    <property type="match status" value="1"/>
</dbReference>
<dbReference type="PROSITE" id="PS50267">
    <property type="entry name" value="NA_NEUROTRAN_SYMP_3"/>
    <property type="match status" value="1"/>
</dbReference>
<comment type="subcellular location">
    <subcellularLocation>
        <location evidence="1">Membrane</location>
        <topology evidence="1">Multi-pass membrane protein</topology>
    </subcellularLocation>
</comment>
<dbReference type="PRINTS" id="PR00176">
    <property type="entry name" value="NANEUSMPORT"/>
</dbReference>
<evidence type="ECO:0000313" key="10">
    <source>
        <dbReference type="EMBL" id="AGT57422.1"/>
    </source>
</evidence>
<keyword evidence="7" id="KW-1015">Disulfide bond</keyword>
<dbReference type="GO" id="GO:0006865">
    <property type="term" value="P:amino acid transport"/>
    <property type="evidence" value="ECO:0007669"/>
    <property type="project" value="TreeGrafter"/>
</dbReference>
<dbReference type="InterPro" id="IPR000175">
    <property type="entry name" value="Na/ntran_symport"/>
</dbReference>
<dbReference type="GO" id="GO:0035725">
    <property type="term" value="P:sodium ion transmembrane transport"/>
    <property type="evidence" value="ECO:0007669"/>
    <property type="project" value="TreeGrafter"/>
</dbReference>
<keyword evidence="4 9" id="KW-1133">Transmembrane helix</keyword>
<feature type="binding site" evidence="6">
    <location>
        <position position="44"/>
    </location>
    <ligand>
        <name>Na(+)</name>
        <dbReference type="ChEBI" id="CHEBI:29101"/>
        <label>2</label>
    </ligand>
</feature>
<evidence type="ECO:0000256" key="6">
    <source>
        <dbReference type="PIRSR" id="PIRSR600175-1"/>
    </source>
</evidence>
<dbReference type="AlphaFoldDB" id="T1T074"/>